<keyword evidence="4" id="KW-1185">Reference proteome</keyword>
<dbReference type="Proteomes" id="UP001153678">
    <property type="component" value="Unassembled WGS sequence"/>
</dbReference>
<feature type="compositionally biased region" description="Basic and acidic residues" evidence="2">
    <location>
        <begin position="1"/>
        <end position="12"/>
    </location>
</feature>
<name>A0A9W4T7E4_9GLOM</name>
<feature type="coiled-coil region" evidence="1">
    <location>
        <begin position="81"/>
        <end position="115"/>
    </location>
</feature>
<keyword evidence="1" id="KW-0175">Coiled coil</keyword>
<gene>
    <name evidence="3" type="ORF">FWILDA_LOCUS17815</name>
</gene>
<evidence type="ECO:0000256" key="2">
    <source>
        <dbReference type="SAM" id="MobiDB-lite"/>
    </source>
</evidence>
<organism evidence="3 4">
    <name type="scientific">Funneliformis geosporum</name>
    <dbReference type="NCBI Taxonomy" id="1117311"/>
    <lineage>
        <taxon>Eukaryota</taxon>
        <taxon>Fungi</taxon>
        <taxon>Fungi incertae sedis</taxon>
        <taxon>Mucoromycota</taxon>
        <taxon>Glomeromycotina</taxon>
        <taxon>Glomeromycetes</taxon>
        <taxon>Glomerales</taxon>
        <taxon>Glomeraceae</taxon>
        <taxon>Funneliformis</taxon>
    </lineage>
</organism>
<dbReference type="AlphaFoldDB" id="A0A9W4T7E4"/>
<dbReference type="EMBL" id="CAMKVN010015238">
    <property type="protein sequence ID" value="CAI2196914.1"/>
    <property type="molecule type" value="Genomic_DNA"/>
</dbReference>
<sequence>MNKTEHQKELLKKIQPGVKPSDLKKTRTKTKPKEVLPPPIVQDEGYGSDTPSKPTKPERVPSIPTPPPLPNSSILALQKQIELHREIKKADEKKKQELAEQVKSLEKKIQTIIKLAGEEKKEYEKTIEELKKPTKTPINTPPNLKTFLCSDCQQTKPHPELSRQFGKFSFCLACSKKARVQAQQEKTKPQPSDFTCHTCQQTKNEIPNKMKLDKTLQAYLICSACKPTLKEFNEADLITDDL</sequence>
<feature type="region of interest" description="Disordered" evidence="2">
    <location>
        <begin position="1"/>
        <end position="73"/>
    </location>
</feature>
<proteinExistence type="predicted"/>
<protein>
    <submittedName>
        <fullName evidence="3">1952_t:CDS:1</fullName>
    </submittedName>
</protein>
<evidence type="ECO:0000313" key="4">
    <source>
        <dbReference type="Proteomes" id="UP001153678"/>
    </source>
</evidence>
<comment type="caution">
    <text evidence="3">The sequence shown here is derived from an EMBL/GenBank/DDBJ whole genome shotgun (WGS) entry which is preliminary data.</text>
</comment>
<accession>A0A9W4T7E4</accession>
<evidence type="ECO:0000313" key="3">
    <source>
        <dbReference type="EMBL" id="CAI2196914.1"/>
    </source>
</evidence>
<evidence type="ECO:0000256" key="1">
    <source>
        <dbReference type="SAM" id="Coils"/>
    </source>
</evidence>
<reference evidence="3" key="1">
    <citation type="submission" date="2022-08" db="EMBL/GenBank/DDBJ databases">
        <authorList>
            <person name="Kallberg Y."/>
            <person name="Tangrot J."/>
            <person name="Rosling A."/>
        </authorList>
    </citation>
    <scope>NUCLEOTIDE SEQUENCE</scope>
    <source>
        <strain evidence="3">Wild A</strain>
    </source>
</reference>
<dbReference type="OrthoDB" id="10549481at2759"/>